<reference evidence="2 3" key="1">
    <citation type="submission" date="2024-09" db="EMBL/GenBank/DDBJ databases">
        <title>Chromosome-scale assembly of Riccia sorocarpa.</title>
        <authorList>
            <person name="Paukszto L."/>
        </authorList>
    </citation>
    <scope>NUCLEOTIDE SEQUENCE [LARGE SCALE GENOMIC DNA]</scope>
    <source>
        <strain evidence="2">LP-2024</strain>
        <tissue evidence="2">Aerial parts of the thallus</tissue>
    </source>
</reference>
<dbReference type="EMBL" id="JBJQOH010000002">
    <property type="protein sequence ID" value="KAL3696565.1"/>
    <property type="molecule type" value="Genomic_DNA"/>
</dbReference>
<name>A0ABD3I280_9MARC</name>
<comment type="caution">
    <text evidence="2">The sequence shown here is derived from an EMBL/GenBank/DDBJ whole genome shotgun (WGS) entry which is preliminary data.</text>
</comment>
<protein>
    <submittedName>
        <fullName evidence="2">Uncharacterized protein</fullName>
    </submittedName>
</protein>
<accession>A0ABD3I280</accession>
<dbReference type="AlphaFoldDB" id="A0ABD3I280"/>
<feature type="compositionally biased region" description="Basic and acidic residues" evidence="1">
    <location>
        <begin position="1"/>
        <end position="17"/>
    </location>
</feature>
<feature type="region of interest" description="Disordered" evidence="1">
    <location>
        <begin position="1"/>
        <end position="49"/>
    </location>
</feature>
<keyword evidence="3" id="KW-1185">Reference proteome</keyword>
<sequence length="232" mass="24728">MADRNRHLFDRQQRADHVYNVQPDDSDSEVDASQVPSSQHSGSEGFYQIGGMSQPSSYAQNCQVLASLGIPPLLAFTGFMSTSNMYHHQRLPVAPLPTSIPLPSAPLPSFLGSPFAGPSNFNFNVSGGKPSRPVHVLANIQYSATVGEPSRPTPVHSNVQVLASSRDPSKRILVPSGEGTSARVVDLDQDAEPAIVANGGTSQPARPATGVDFDLLLVILGNYFLLVQKLLA</sequence>
<proteinExistence type="predicted"/>
<evidence type="ECO:0000313" key="2">
    <source>
        <dbReference type="EMBL" id="KAL3696565.1"/>
    </source>
</evidence>
<evidence type="ECO:0000256" key="1">
    <source>
        <dbReference type="SAM" id="MobiDB-lite"/>
    </source>
</evidence>
<dbReference type="Proteomes" id="UP001633002">
    <property type="component" value="Unassembled WGS sequence"/>
</dbReference>
<gene>
    <name evidence="2" type="ORF">R1sor_010641</name>
</gene>
<evidence type="ECO:0000313" key="3">
    <source>
        <dbReference type="Proteomes" id="UP001633002"/>
    </source>
</evidence>
<organism evidence="2 3">
    <name type="scientific">Riccia sorocarpa</name>
    <dbReference type="NCBI Taxonomy" id="122646"/>
    <lineage>
        <taxon>Eukaryota</taxon>
        <taxon>Viridiplantae</taxon>
        <taxon>Streptophyta</taxon>
        <taxon>Embryophyta</taxon>
        <taxon>Marchantiophyta</taxon>
        <taxon>Marchantiopsida</taxon>
        <taxon>Marchantiidae</taxon>
        <taxon>Marchantiales</taxon>
        <taxon>Ricciaceae</taxon>
        <taxon>Riccia</taxon>
    </lineage>
</organism>